<evidence type="ECO:0000259" key="1">
    <source>
        <dbReference type="Pfam" id="PF03070"/>
    </source>
</evidence>
<dbReference type="VEuPathDB" id="FungiDB:BTJ68_11973"/>
<dbReference type="AlphaFoldDB" id="A0A3M7BCD8"/>
<evidence type="ECO:0000313" key="3">
    <source>
        <dbReference type="Proteomes" id="UP000270230"/>
    </source>
</evidence>
<proteinExistence type="predicted"/>
<gene>
    <name evidence="2" type="ORF">D0865_13464</name>
</gene>
<dbReference type="SUPFAM" id="SSF48613">
    <property type="entry name" value="Heme oxygenase-like"/>
    <property type="match status" value="1"/>
</dbReference>
<dbReference type="InterPro" id="IPR004305">
    <property type="entry name" value="Thiaminase-2/PQQC"/>
</dbReference>
<organism evidence="2 3">
    <name type="scientific">Hortaea werneckii</name>
    <name type="common">Black yeast</name>
    <name type="synonym">Cladosporium werneckii</name>
    <dbReference type="NCBI Taxonomy" id="91943"/>
    <lineage>
        <taxon>Eukaryota</taxon>
        <taxon>Fungi</taxon>
        <taxon>Dikarya</taxon>
        <taxon>Ascomycota</taxon>
        <taxon>Pezizomycotina</taxon>
        <taxon>Dothideomycetes</taxon>
        <taxon>Dothideomycetidae</taxon>
        <taxon>Mycosphaerellales</taxon>
        <taxon>Teratosphaeriaceae</taxon>
        <taxon>Hortaea</taxon>
    </lineage>
</organism>
<dbReference type="PANTHER" id="PTHR41813">
    <property type="entry name" value="REGULATOR PAB1642, PUTATIVE (AFU_ORTHOLOGUE AFUA_3G11955)-RELATED"/>
    <property type="match status" value="1"/>
</dbReference>
<dbReference type="GO" id="GO:0006772">
    <property type="term" value="P:thiamine metabolic process"/>
    <property type="evidence" value="ECO:0007669"/>
    <property type="project" value="UniProtKB-ARBA"/>
</dbReference>
<dbReference type="Gene3D" id="1.20.910.10">
    <property type="entry name" value="Heme oxygenase-like"/>
    <property type="match status" value="1"/>
</dbReference>
<feature type="domain" description="Thiaminase-2/PQQC" evidence="1">
    <location>
        <begin position="21"/>
        <end position="242"/>
    </location>
</feature>
<dbReference type="PANTHER" id="PTHR41813:SF2">
    <property type="entry name" value="REGULATOR PAB1642, PUTATIVE (AFU_ORTHOLOGUE AFUA_3G11955)-RELATED"/>
    <property type="match status" value="1"/>
</dbReference>
<evidence type="ECO:0000313" key="2">
    <source>
        <dbReference type="EMBL" id="RMY37100.1"/>
    </source>
</evidence>
<dbReference type="CDD" id="cd19357">
    <property type="entry name" value="TenA_E_At3g16990-like"/>
    <property type="match status" value="1"/>
</dbReference>
<reference evidence="2 3" key="1">
    <citation type="journal article" date="2018" name="BMC Genomics">
        <title>Genomic evidence for intraspecific hybridization in a clonal and extremely halotolerant yeast.</title>
        <authorList>
            <person name="Gostincar C."/>
            <person name="Stajich J.E."/>
            <person name="Zupancic J."/>
            <person name="Zalar P."/>
            <person name="Gunde-Cimerman N."/>
        </authorList>
    </citation>
    <scope>NUCLEOTIDE SEQUENCE [LARGE SCALE GENOMIC DNA]</scope>
    <source>
        <strain evidence="2 3">EXF-151</strain>
    </source>
</reference>
<protein>
    <recommendedName>
        <fullName evidence="1">Thiaminase-2/PQQC domain-containing protein</fullName>
    </recommendedName>
</protein>
<dbReference type="InterPro" id="IPR053261">
    <property type="entry name" value="Polyketide-peptide_reg"/>
</dbReference>
<dbReference type="Pfam" id="PF03070">
    <property type="entry name" value="TENA_THI-4"/>
    <property type="match status" value="1"/>
</dbReference>
<comment type="caution">
    <text evidence="2">The sequence shown here is derived from an EMBL/GenBank/DDBJ whole genome shotgun (WGS) entry which is preliminary data.</text>
</comment>
<dbReference type="InterPro" id="IPR016084">
    <property type="entry name" value="Haem_Oase-like_multi-hlx"/>
</dbReference>
<sequence>MRRTCAQAIMPSLTAHLIHLEPLELNAATQHPFLSAAATSSLPLSELKRWLGQDRLYALAYVNFIGSLLSKAAISSSPDRVATPEWRAADLLIDCLTNIRTELKMFEETAETEGWLEEICNVQPSIQTRAYQTLFAGAAAPSQPLLVGLTVLWATEECYLRSWKYASSKMDHGLKPKDKDVMQRVFIPNWSCPEFEALVRRLGALVNKFGQAYDEEGWEWRECENWWKQILWAEKEFWPTMNEQK</sequence>
<dbReference type="EMBL" id="QWIN01001738">
    <property type="protein sequence ID" value="RMY37100.1"/>
    <property type="molecule type" value="Genomic_DNA"/>
</dbReference>
<dbReference type="OrthoDB" id="37730at2759"/>
<dbReference type="Proteomes" id="UP000270230">
    <property type="component" value="Unassembled WGS sequence"/>
</dbReference>
<name>A0A3M7BCD8_HORWE</name>
<accession>A0A3M7BCD8</accession>